<evidence type="ECO:0000313" key="4">
    <source>
        <dbReference type="Proteomes" id="UP001196413"/>
    </source>
</evidence>
<feature type="compositionally biased region" description="Basic and acidic residues" evidence="1">
    <location>
        <begin position="115"/>
        <end position="152"/>
    </location>
</feature>
<feature type="transmembrane region" description="Helical" evidence="2">
    <location>
        <begin position="26"/>
        <end position="46"/>
    </location>
</feature>
<evidence type="ECO:0000313" key="3">
    <source>
        <dbReference type="EMBL" id="KAJ1371327.1"/>
    </source>
</evidence>
<sequence>MLVRTSQRSWLPHVRTVGPRRQPRPVALSVIHFLLTVSSVWLVGLVRIIQYKRATFDSDNIKMEDSEKKREKREETDVKRFTQTSEPTRSPVNTDESLPSLNKIRFDDNIVVVGDSKKPSKSNEKWNKERKTFSDSEKSFHIERIRAQESEATRSSTDTDESLPSLNKVRFDDNIVAVADPEKSLSSTAKTDEKRNAFSSDKKSFQKERNRDGIATPPESTVTVQTFTTPSEKYALPSSSRGDQPKKVKDKTNEIEGKERERKVETISRDGETRMEIAKDSNTSTRENLNERRSAI</sequence>
<feature type="compositionally biased region" description="Basic and acidic residues" evidence="1">
    <location>
        <begin position="243"/>
        <end position="279"/>
    </location>
</feature>
<dbReference type="EMBL" id="JAHQIW010006963">
    <property type="protein sequence ID" value="KAJ1371327.1"/>
    <property type="molecule type" value="Genomic_DNA"/>
</dbReference>
<feature type="region of interest" description="Disordered" evidence="1">
    <location>
        <begin position="64"/>
        <end position="99"/>
    </location>
</feature>
<accession>A0AAD5R854</accession>
<reference evidence="3" key="1">
    <citation type="submission" date="2021-06" db="EMBL/GenBank/DDBJ databases">
        <title>Parelaphostrongylus tenuis whole genome reference sequence.</title>
        <authorList>
            <person name="Garwood T.J."/>
            <person name="Larsen P.A."/>
            <person name="Fountain-Jones N.M."/>
            <person name="Garbe J.R."/>
            <person name="Macchietto M.G."/>
            <person name="Kania S.A."/>
            <person name="Gerhold R.W."/>
            <person name="Richards J.E."/>
            <person name="Wolf T.M."/>
        </authorList>
    </citation>
    <scope>NUCLEOTIDE SEQUENCE</scope>
    <source>
        <strain evidence="3">MNPRO001-30</strain>
        <tissue evidence="3">Meninges</tissue>
    </source>
</reference>
<feature type="compositionally biased region" description="Polar residues" evidence="1">
    <location>
        <begin position="81"/>
        <end position="99"/>
    </location>
</feature>
<protein>
    <submittedName>
        <fullName evidence="3">Uncharacterized protein</fullName>
    </submittedName>
</protein>
<name>A0AAD5R854_PARTN</name>
<dbReference type="AlphaFoldDB" id="A0AAD5R854"/>
<evidence type="ECO:0000256" key="1">
    <source>
        <dbReference type="SAM" id="MobiDB-lite"/>
    </source>
</evidence>
<keyword evidence="2" id="KW-0472">Membrane</keyword>
<dbReference type="Proteomes" id="UP001196413">
    <property type="component" value="Unassembled WGS sequence"/>
</dbReference>
<feature type="compositionally biased region" description="Basic and acidic residues" evidence="1">
    <location>
        <begin position="190"/>
        <end position="212"/>
    </location>
</feature>
<feature type="compositionally biased region" description="Basic and acidic residues" evidence="1">
    <location>
        <begin position="64"/>
        <end position="80"/>
    </location>
</feature>
<organism evidence="3 4">
    <name type="scientific">Parelaphostrongylus tenuis</name>
    <name type="common">Meningeal worm</name>
    <dbReference type="NCBI Taxonomy" id="148309"/>
    <lineage>
        <taxon>Eukaryota</taxon>
        <taxon>Metazoa</taxon>
        <taxon>Ecdysozoa</taxon>
        <taxon>Nematoda</taxon>
        <taxon>Chromadorea</taxon>
        <taxon>Rhabditida</taxon>
        <taxon>Rhabditina</taxon>
        <taxon>Rhabditomorpha</taxon>
        <taxon>Strongyloidea</taxon>
        <taxon>Metastrongylidae</taxon>
        <taxon>Parelaphostrongylus</taxon>
    </lineage>
</organism>
<proteinExistence type="predicted"/>
<keyword evidence="2" id="KW-1133">Transmembrane helix</keyword>
<keyword evidence="4" id="KW-1185">Reference proteome</keyword>
<gene>
    <name evidence="3" type="ORF">KIN20_033262</name>
</gene>
<feature type="compositionally biased region" description="Polar residues" evidence="1">
    <location>
        <begin position="218"/>
        <end position="242"/>
    </location>
</feature>
<evidence type="ECO:0000256" key="2">
    <source>
        <dbReference type="SAM" id="Phobius"/>
    </source>
</evidence>
<feature type="region of interest" description="Disordered" evidence="1">
    <location>
        <begin position="114"/>
        <end position="296"/>
    </location>
</feature>
<comment type="caution">
    <text evidence="3">The sequence shown here is derived from an EMBL/GenBank/DDBJ whole genome shotgun (WGS) entry which is preliminary data.</text>
</comment>
<keyword evidence="2" id="KW-0812">Transmembrane</keyword>